<dbReference type="InterPro" id="IPR009081">
    <property type="entry name" value="PP-bd_ACP"/>
</dbReference>
<feature type="domain" description="Ketosynthase family 3 (KS3)" evidence="10">
    <location>
        <begin position="12"/>
        <end position="437"/>
    </location>
</feature>
<accession>A0A372IM24</accession>
<dbReference type="PANTHER" id="PTHR43775">
    <property type="entry name" value="FATTY ACID SYNTHASE"/>
    <property type="match status" value="1"/>
</dbReference>
<dbReference type="Pfam" id="PF00550">
    <property type="entry name" value="PP-binding"/>
    <property type="match status" value="1"/>
</dbReference>
<dbReference type="SMART" id="SM00822">
    <property type="entry name" value="PKS_KR"/>
    <property type="match status" value="1"/>
</dbReference>
<dbReference type="SUPFAM" id="SSF53901">
    <property type="entry name" value="Thiolase-like"/>
    <property type="match status" value="1"/>
</dbReference>
<dbReference type="Gene3D" id="3.10.129.110">
    <property type="entry name" value="Polyketide synthase dehydratase"/>
    <property type="match status" value="1"/>
</dbReference>
<dbReference type="InterPro" id="IPR013968">
    <property type="entry name" value="PKS_KR"/>
</dbReference>
<comment type="function">
    <text evidence="7">Involved in production of the polyketide antibiotic thailandamide.</text>
</comment>
<evidence type="ECO:0000259" key="10">
    <source>
        <dbReference type="PROSITE" id="PS52004"/>
    </source>
</evidence>
<evidence type="ECO:0000256" key="2">
    <source>
        <dbReference type="ARBA" id="ARBA00022553"/>
    </source>
</evidence>
<feature type="active site" description="Proton acceptor; for dehydratase activity" evidence="8">
    <location>
        <position position="943"/>
    </location>
</feature>
<dbReference type="SUPFAM" id="SSF52151">
    <property type="entry name" value="FabD/lysophospholipase-like"/>
    <property type="match status" value="1"/>
</dbReference>
<dbReference type="InterPro" id="IPR036291">
    <property type="entry name" value="NAD(P)-bd_dom_sf"/>
</dbReference>
<evidence type="ECO:0000256" key="5">
    <source>
        <dbReference type="ARBA" id="ARBA00023268"/>
    </source>
</evidence>
<dbReference type="GO" id="GO:0016491">
    <property type="term" value="F:oxidoreductase activity"/>
    <property type="evidence" value="ECO:0007669"/>
    <property type="project" value="InterPro"/>
</dbReference>
<dbReference type="Pfam" id="PF00107">
    <property type="entry name" value="ADH_zinc_N"/>
    <property type="match status" value="1"/>
</dbReference>
<dbReference type="SMART" id="SM01294">
    <property type="entry name" value="PKS_PP_betabranch"/>
    <property type="match status" value="1"/>
</dbReference>
<dbReference type="Pfam" id="PF08659">
    <property type="entry name" value="KR"/>
    <property type="match status" value="1"/>
</dbReference>
<sequence>MSDADQLYERDHEPIAIVGMGCRFPEAGSVQELWQLLTEGRDAIGVYPGHRFPEIDSVYEEFERTGGRITTSRGGFLRDLDRFDARFFEISPREATYMDPQQRLLLETAWDALEDAGQTRESYRGSRTGVFVGLWSSEFESCLYASGSDLDFYVTTGGGRAPAAGRLSYTFGLEGPSLAVDTACSSSLVAVHLACRSLRAGECEMALAGGANIILSATITELFTPAGMLSRDGWCKFGDASADGFVRSEGVGVVVLKRLRDAQAAGDPIYAVIRGTAVNSDGRTNGLMMTPSVAGQGQMLRQAWKDAGIDPKHLRYIEAHGTGTRVGDPTELEALGEALASAGVERPCGVGSLKSNIGHTESAAGIGGLIKTALALRHRLVPRSLHCETPNPKIDWDTLPLRVLTEPLDLSGTEGPILAGVSSFGLTGTNAHAVLEAWSGTEDEVPERHDDENRPYLLTASAHTPEALDAVLQADLAYLRVEGRDAALRDICFTAAQRRTHHEYRAAITGSDRQAVEAGIEAALRHENAAEVVKGAASKGRRRIVFVAPGQGSQWAGMARELYEREPAFRAALEALDTPIAAETGWSLIERLLGAETTTHLEEIDFVQPALFSISVALAALWRSWGVTPDAVVGHSMGEVAAAHIAGILSLNDAAAVICRRSRLMRSIRGSGAMATVELSVSEAEPLLRTTNGLVSVAASNSPRTTILSGDAATIDMLLAELERCEVFARRVNVDVASHSSQVDPILGALREQLHDVAPQPAATPMFSTVTAQFVSGEEMTADYWVRNLRQPVLFAKAVETLANEGHDIFVELSPHPILLPASAATLQASHPEAVIVPCLRRGQQEQTAMLTALGTLYTAGCAMDWNRFYGAGGQCVRLPNYPFQRERYWPDLVSTDRRRTQQKMRSLYGPMLKQRFESPADPDVVAWQAEVDLTTHPWLGDHRVLGSALLPTSAHLELAMEAMRAERPGEDFALSDISLTAAAYLSESEAQEFQLVLRREGGDGYRFEIRSRSGEPQANHGWTLHSEGRLRKTENAEAPAAIDPAAFLREAAVHGSAEEHYRQMARRGLEYGPAFRLLAESWKRGDAVLCRVRANGSSGYVLHPAMLDSCFQSMLHLNPLNGHAAAGDTWLPVAVESMRVFGAAPAEGDVFVHGRLAEYDERRKVFAVDLRLLRGDGSVIAAIDGLAAQRVTQRAKNEFSDSLFELTWQEVTEESKVQDNRNSHCILFTDDGGSGQTLAKRLAAAGVRCTLIHKGEAYRAPQHHSGNGNGAGASIAEAAATTTAADAERVLREAALLFGAPAAVIHLWGLDSAKEDEADLASVLKAQAMGSYHLPAVVQAIHKAGWENPPRMWAVTQGAVSVEAVKDAAPGLAAAPAWGIGRVIAWEHPELRTVLADLSASPSAGEIDALARAILSDEREAQLALRGKKKYAARFGRCAAAVTEQSVSLRQEQEYRIETEQTGTLDHLALRAVKRQKPGRGEVAIEVAAAAVNLLDVTRALGTCPGVDPRDPVALGTECAGRIIEIGEGVTAFQPGDEVIAITPYTATVGMLASQVVVPERVVARKPKSFSFEEAAAAPVAFLTAWHALVELARLRAGEWVLIHAATGGTGLACVEIAQKLGARIIATASSPEKHAWLHSIGVEHVLPSRSLEFADGVMEITGGRGVDVVLNSLTGEFLSRSLDVLAPYGRFVEIGKRDLYDDRRIGMKVFRRNISYHTVDLAAAVEERPNYMETMLRTVIGHLDAGEWKPLPVQCFSAAEPDLPFRFLAQAKQIGKVVVQMTRDVKVLPERARSLFAADATYLITGGMGGVGSVVAEWMARNGARHIVLASRRASSAETQAIIERIERHGAKVVHDRTDVLDADAVAKLIERIREEMPPLRGILHAAVVIDDGLIMDLTAERFDAVMGPKVTGTWNLHEATRDEALEFFVLFSSIAAVLPQAGHGSYAAANAFMDAFAHRLRAQGTPAISINWGGWKDTGLIQEAGTARSLEGYELQGMMAFSPEEALEALREALAIRPVQAVAMNFDPEIFARFHSGNGIPPAFAGMVDSFVRREDTVQTGRASIVDVLAAAETAAEQREILEDHLQQELGRVLRLAPERIERERPLGTLGVDSLMALEFVRRVNAGLGLRLPATTVFNYPTVKQLADQVLQRLGLDNSRGLKTHADAMADASQTMPENAALRSVAALSEDEALALLMHPEKAMSGGSHG</sequence>
<evidence type="ECO:0000256" key="1">
    <source>
        <dbReference type="ARBA" id="ARBA00022450"/>
    </source>
</evidence>
<dbReference type="PROSITE" id="PS52019">
    <property type="entry name" value="PKS_MFAS_DH"/>
    <property type="match status" value="1"/>
</dbReference>
<feature type="region of interest" description="C-terminal hotdog fold" evidence="8">
    <location>
        <begin position="1053"/>
        <end position="1198"/>
    </location>
</feature>
<dbReference type="InterPro" id="IPR014043">
    <property type="entry name" value="Acyl_transferase_dom"/>
</dbReference>
<comment type="caution">
    <text evidence="12">The sequence shown here is derived from an EMBL/GenBank/DDBJ whole genome shotgun (WGS) entry which is preliminary data.</text>
</comment>
<dbReference type="InterPro" id="IPR020841">
    <property type="entry name" value="PKS_Beta-ketoAc_synthase_dom"/>
</dbReference>
<dbReference type="InterPro" id="IPR042104">
    <property type="entry name" value="PKS_dehydratase_sf"/>
</dbReference>
<dbReference type="GO" id="GO:0005886">
    <property type="term" value="C:plasma membrane"/>
    <property type="evidence" value="ECO:0007669"/>
    <property type="project" value="TreeGrafter"/>
</dbReference>
<gene>
    <name evidence="12" type="ORF">D0Y96_14275</name>
</gene>
<name>A0A372IM24_9BACT</name>
<evidence type="ECO:0000256" key="4">
    <source>
        <dbReference type="ARBA" id="ARBA00022857"/>
    </source>
</evidence>
<dbReference type="PROSITE" id="PS50075">
    <property type="entry name" value="CARRIER"/>
    <property type="match status" value="1"/>
</dbReference>
<dbReference type="OrthoDB" id="1983847at2"/>
<dbReference type="InterPro" id="IPR020806">
    <property type="entry name" value="PKS_PP-bd"/>
</dbReference>
<keyword evidence="1" id="KW-0596">Phosphopantetheine</keyword>
<dbReference type="InterPro" id="IPR013149">
    <property type="entry name" value="ADH-like_C"/>
</dbReference>
<dbReference type="Proteomes" id="UP000264702">
    <property type="component" value="Unassembled WGS sequence"/>
</dbReference>
<dbReference type="InterPro" id="IPR049900">
    <property type="entry name" value="PKS_mFAS_DH"/>
</dbReference>
<dbReference type="InterPro" id="IPR057326">
    <property type="entry name" value="KR_dom"/>
</dbReference>
<evidence type="ECO:0000256" key="7">
    <source>
        <dbReference type="ARBA" id="ARBA00054155"/>
    </source>
</evidence>
<dbReference type="InterPro" id="IPR049551">
    <property type="entry name" value="PKS_DH_C"/>
</dbReference>
<dbReference type="GO" id="GO:0031177">
    <property type="term" value="F:phosphopantetheine binding"/>
    <property type="evidence" value="ECO:0007669"/>
    <property type="project" value="InterPro"/>
</dbReference>
<dbReference type="Pfam" id="PF08240">
    <property type="entry name" value="ADH_N"/>
    <property type="match status" value="1"/>
</dbReference>
<dbReference type="GO" id="GO:0004312">
    <property type="term" value="F:fatty acid synthase activity"/>
    <property type="evidence" value="ECO:0007669"/>
    <property type="project" value="TreeGrafter"/>
</dbReference>
<dbReference type="Gene3D" id="3.40.50.720">
    <property type="entry name" value="NAD(P)-binding Rossmann-like Domain"/>
    <property type="match status" value="3"/>
</dbReference>
<dbReference type="SMART" id="SM00825">
    <property type="entry name" value="PKS_KS"/>
    <property type="match status" value="1"/>
</dbReference>
<keyword evidence="13" id="KW-1185">Reference proteome</keyword>
<dbReference type="InterPro" id="IPR020807">
    <property type="entry name" value="PKS_DH"/>
</dbReference>
<dbReference type="SUPFAM" id="SSF47336">
    <property type="entry name" value="ACP-like"/>
    <property type="match status" value="1"/>
</dbReference>
<dbReference type="InterPro" id="IPR049552">
    <property type="entry name" value="PKS_DH_N"/>
</dbReference>
<feature type="region of interest" description="N-terminal hotdog fold" evidence="8">
    <location>
        <begin position="910"/>
        <end position="1038"/>
    </location>
</feature>
<dbReference type="CDD" id="cd05195">
    <property type="entry name" value="enoyl_red"/>
    <property type="match status" value="1"/>
</dbReference>
<feature type="domain" description="PKS/mFAS DH" evidence="11">
    <location>
        <begin position="910"/>
        <end position="1198"/>
    </location>
</feature>
<feature type="active site" description="Proton donor; for dehydratase activity" evidence="8">
    <location>
        <position position="1109"/>
    </location>
</feature>
<dbReference type="PANTHER" id="PTHR43775:SF37">
    <property type="entry name" value="SI:DKEY-61P9.11"/>
    <property type="match status" value="1"/>
</dbReference>
<dbReference type="Gene3D" id="3.30.70.3290">
    <property type="match status" value="1"/>
</dbReference>
<dbReference type="GO" id="GO:0006633">
    <property type="term" value="P:fatty acid biosynthetic process"/>
    <property type="evidence" value="ECO:0007669"/>
    <property type="project" value="InterPro"/>
</dbReference>
<dbReference type="InterPro" id="IPR014031">
    <property type="entry name" value="Ketoacyl_synth_C"/>
</dbReference>
<dbReference type="InterPro" id="IPR011032">
    <property type="entry name" value="GroES-like_sf"/>
</dbReference>
<dbReference type="Pfam" id="PF14765">
    <property type="entry name" value="PS-DH"/>
    <property type="match status" value="1"/>
</dbReference>
<dbReference type="RefSeq" id="WP_117301166.1">
    <property type="nucleotide sequence ID" value="NZ_QVQT02000005.1"/>
</dbReference>
<evidence type="ECO:0000256" key="6">
    <source>
        <dbReference type="ARBA" id="ARBA00023315"/>
    </source>
</evidence>
<dbReference type="SMART" id="SM00823">
    <property type="entry name" value="PKS_PP"/>
    <property type="match status" value="1"/>
</dbReference>
<dbReference type="InterPro" id="IPR014030">
    <property type="entry name" value="Ketoacyl_synth_N"/>
</dbReference>
<evidence type="ECO:0000256" key="8">
    <source>
        <dbReference type="PROSITE-ProRule" id="PRU01363"/>
    </source>
</evidence>
<dbReference type="InterPro" id="IPR020843">
    <property type="entry name" value="ER"/>
</dbReference>
<organism evidence="12 13">
    <name type="scientific">Paracidobacterium acidisoli</name>
    <dbReference type="NCBI Taxonomy" id="2303751"/>
    <lineage>
        <taxon>Bacteria</taxon>
        <taxon>Pseudomonadati</taxon>
        <taxon>Acidobacteriota</taxon>
        <taxon>Terriglobia</taxon>
        <taxon>Terriglobales</taxon>
        <taxon>Acidobacteriaceae</taxon>
        <taxon>Paracidobacterium</taxon>
    </lineage>
</organism>
<dbReference type="FunFam" id="3.40.50.720:FF:000209">
    <property type="entry name" value="Polyketide synthase Pks12"/>
    <property type="match status" value="1"/>
</dbReference>
<dbReference type="InterPro" id="IPR016035">
    <property type="entry name" value="Acyl_Trfase/lysoPLipase"/>
</dbReference>
<dbReference type="CDD" id="cd00833">
    <property type="entry name" value="PKS"/>
    <property type="match status" value="1"/>
</dbReference>
<dbReference type="GO" id="GO:0005737">
    <property type="term" value="C:cytoplasm"/>
    <property type="evidence" value="ECO:0007669"/>
    <property type="project" value="TreeGrafter"/>
</dbReference>
<dbReference type="Gene3D" id="3.40.366.10">
    <property type="entry name" value="Malonyl-Coenzyme A Acyl Carrier Protein, domain 2"/>
    <property type="match status" value="1"/>
</dbReference>
<dbReference type="Pfam" id="PF21089">
    <property type="entry name" value="PKS_DH_N"/>
    <property type="match status" value="1"/>
</dbReference>
<dbReference type="GO" id="GO:0004315">
    <property type="term" value="F:3-oxoacyl-[acyl-carrier-protein] synthase activity"/>
    <property type="evidence" value="ECO:0007669"/>
    <property type="project" value="InterPro"/>
</dbReference>
<dbReference type="FunFam" id="3.40.47.10:FF:000019">
    <property type="entry name" value="Polyketide synthase type I"/>
    <property type="match status" value="1"/>
</dbReference>
<dbReference type="PROSITE" id="PS00606">
    <property type="entry name" value="KS3_1"/>
    <property type="match status" value="1"/>
</dbReference>
<dbReference type="InterPro" id="IPR036736">
    <property type="entry name" value="ACP-like_sf"/>
</dbReference>
<dbReference type="SUPFAM" id="SSF55048">
    <property type="entry name" value="Probable ACP-binding domain of malonyl-CoA ACP transacylase"/>
    <property type="match status" value="1"/>
</dbReference>
<evidence type="ECO:0000256" key="3">
    <source>
        <dbReference type="ARBA" id="ARBA00022679"/>
    </source>
</evidence>
<evidence type="ECO:0000313" key="12">
    <source>
        <dbReference type="EMBL" id="RFU15623.1"/>
    </source>
</evidence>
<evidence type="ECO:0000313" key="13">
    <source>
        <dbReference type="Proteomes" id="UP000264702"/>
    </source>
</evidence>
<dbReference type="FunFam" id="3.40.366.10:FF:000002">
    <property type="entry name" value="Probable polyketide synthase 2"/>
    <property type="match status" value="1"/>
</dbReference>
<keyword evidence="6" id="KW-0012">Acyltransferase</keyword>
<keyword evidence="5" id="KW-0511">Multifunctional enzyme</keyword>
<dbReference type="InterPro" id="IPR050091">
    <property type="entry name" value="PKS_NRPS_Biosynth_Enz"/>
</dbReference>
<dbReference type="InterPro" id="IPR001227">
    <property type="entry name" value="Ac_transferase_dom_sf"/>
</dbReference>
<dbReference type="InterPro" id="IPR018201">
    <property type="entry name" value="Ketoacyl_synth_AS"/>
</dbReference>
<dbReference type="EMBL" id="QVQT01000005">
    <property type="protein sequence ID" value="RFU15623.1"/>
    <property type="molecule type" value="Genomic_DNA"/>
</dbReference>
<keyword evidence="3" id="KW-0808">Transferase</keyword>
<dbReference type="Gene3D" id="3.40.47.10">
    <property type="match status" value="1"/>
</dbReference>
<dbReference type="SMART" id="SM00827">
    <property type="entry name" value="PKS_AT"/>
    <property type="match status" value="1"/>
</dbReference>
<dbReference type="PROSITE" id="PS52004">
    <property type="entry name" value="KS3_2"/>
    <property type="match status" value="1"/>
</dbReference>
<keyword evidence="2" id="KW-0597">Phosphoprotein</keyword>
<dbReference type="InterPro" id="IPR016039">
    <property type="entry name" value="Thiolase-like"/>
</dbReference>
<dbReference type="SMART" id="SM00829">
    <property type="entry name" value="PKS_ER"/>
    <property type="match status" value="1"/>
</dbReference>
<dbReference type="SUPFAM" id="SSF50129">
    <property type="entry name" value="GroES-like"/>
    <property type="match status" value="1"/>
</dbReference>
<reference evidence="12 13" key="1">
    <citation type="submission" date="2018-08" db="EMBL/GenBank/DDBJ databases">
        <title>Acidipila sp. 4G-K13, an acidobacterium isolated from forest soil.</title>
        <authorList>
            <person name="Gao Z.-H."/>
            <person name="Qiu L.-H."/>
        </authorList>
    </citation>
    <scope>NUCLEOTIDE SEQUENCE [LARGE SCALE GENOMIC DNA]</scope>
    <source>
        <strain evidence="12 13">4G-K13</strain>
    </source>
</reference>
<dbReference type="Gene3D" id="1.10.1200.10">
    <property type="entry name" value="ACP-like"/>
    <property type="match status" value="1"/>
</dbReference>
<dbReference type="InterPro" id="IPR016036">
    <property type="entry name" value="Malonyl_transacylase_ACP-bd"/>
</dbReference>
<keyword evidence="4" id="KW-0521">NADP</keyword>
<evidence type="ECO:0000259" key="9">
    <source>
        <dbReference type="PROSITE" id="PS50075"/>
    </source>
</evidence>
<dbReference type="Pfam" id="PF00698">
    <property type="entry name" value="Acyl_transf_1"/>
    <property type="match status" value="1"/>
</dbReference>
<dbReference type="Pfam" id="PF00109">
    <property type="entry name" value="ketoacyl-synt"/>
    <property type="match status" value="1"/>
</dbReference>
<dbReference type="Gene3D" id="3.90.180.10">
    <property type="entry name" value="Medium-chain alcohol dehydrogenases, catalytic domain"/>
    <property type="match status" value="1"/>
</dbReference>
<dbReference type="SUPFAM" id="SSF51735">
    <property type="entry name" value="NAD(P)-binding Rossmann-fold domains"/>
    <property type="match status" value="3"/>
</dbReference>
<dbReference type="GO" id="GO:0071770">
    <property type="term" value="P:DIM/DIP cell wall layer assembly"/>
    <property type="evidence" value="ECO:0007669"/>
    <property type="project" value="TreeGrafter"/>
</dbReference>
<dbReference type="SMART" id="SM00826">
    <property type="entry name" value="PKS_DH"/>
    <property type="match status" value="1"/>
</dbReference>
<feature type="domain" description="Carrier" evidence="9">
    <location>
        <begin position="2075"/>
        <end position="2157"/>
    </location>
</feature>
<protein>
    <submittedName>
        <fullName evidence="12">SDR family NAD(P)-dependent oxidoreductase</fullName>
    </submittedName>
</protein>
<dbReference type="Pfam" id="PF16197">
    <property type="entry name" value="KAsynt_C_assoc"/>
    <property type="match status" value="1"/>
</dbReference>
<evidence type="ECO:0000259" key="11">
    <source>
        <dbReference type="PROSITE" id="PS52019"/>
    </source>
</evidence>
<dbReference type="InterPro" id="IPR013154">
    <property type="entry name" value="ADH-like_N"/>
</dbReference>
<dbReference type="CDD" id="cd08955">
    <property type="entry name" value="KR_2_FAS_SDR_x"/>
    <property type="match status" value="1"/>
</dbReference>
<dbReference type="Pfam" id="PF02801">
    <property type="entry name" value="Ketoacyl-synt_C"/>
    <property type="match status" value="1"/>
</dbReference>
<dbReference type="InterPro" id="IPR032821">
    <property type="entry name" value="PKS_assoc"/>
</dbReference>
<proteinExistence type="predicted"/>